<dbReference type="Gene3D" id="3.30.160.70">
    <property type="entry name" value="Methylated DNA-protein cysteine methyltransferase domain"/>
    <property type="match status" value="1"/>
</dbReference>
<evidence type="ECO:0000256" key="5">
    <source>
        <dbReference type="ARBA" id="ARBA00022679"/>
    </source>
</evidence>
<proteinExistence type="inferred from homology"/>
<reference evidence="12" key="1">
    <citation type="submission" date="2021-01" db="EMBL/GenBank/DDBJ databases">
        <title>Whole genome shotgun sequence of Catellatospora methionotrophica NBRC 14553.</title>
        <authorList>
            <person name="Komaki H."/>
            <person name="Tamura T."/>
        </authorList>
    </citation>
    <scope>NUCLEOTIDE SEQUENCE</scope>
    <source>
        <strain evidence="12">NBRC 14553</strain>
    </source>
</reference>
<feature type="active site" description="Nucleophile; methyl group acceptor" evidence="9">
    <location>
        <position position="132"/>
    </location>
</feature>
<dbReference type="HAMAP" id="MF_00772">
    <property type="entry name" value="OGT"/>
    <property type="match status" value="1"/>
</dbReference>
<evidence type="ECO:0000256" key="6">
    <source>
        <dbReference type="ARBA" id="ARBA00022763"/>
    </source>
</evidence>
<dbReference type="Pfam" id="PF01035">
    <property type="entry name" value="DNA_binding_1"/>
    <property type="match status" value="1"/>
</dbReference>
<gene>
    <name evidence="12" type="ORF">Cme02nite_35650</name>
</gene>
<dbReference type="GO" id="GO:0006307">
    <property type="term" value="P:DNA alkylation repair"/>
    <property type="evidence" value="ECO:0007669"/>
    <property type="project" value="UniProtKB-UniRule"/>
</dbReference>
<evidence type="ECO:0000259" key="11">
    <source>
        <dbReference type="Pfam" id="PF02870"/>
    </source>
</evidence>
<keyword evidence="5 9" id="KW-0808">Transferase</keyword>
<dbReference type="InterPro" id="IPR008332">
    <property type="entry name" value="MethylG_MeTrfase_N"/>
</dbReference>
<dbReference type="Pfam" id="PF02870">
    <property type="entry name" value="Methyltransf_1N"/>
    <property type="match status" value="1"/>
</dbReference>
<dbReference type="PANTHER" id="PTHR10815:SF5">
    <property type="entry name" value="METHYLATED-DNA--PROTEIN-CYSTEINE METHYLTRANSFERASE"/>
    <property type="match status" value="1"/>
</dbReference>
<evidence type="ECO:0000256" key="7">
    <source>
        <dbReference type="ARBA" id="ARBA00023204"/>
    </source>
</evidence>
<comment type="catalytic activity">
    <reaction evidence="8 9">
        <text>a 6-O-methyl-2'-deoxyguanosine in DNA + L-cysteinyl-[protein] = S-methyl-L-cysteinyl-[protein] + a 2'-deoxyguanosine in DNA</text>
        <dbReference type="Rhea" id="RHEA:24000"/>
        <dbReference type="Rhea" id="RHEA-COMP:10131"/>
        <dbReference type="Rhea" id="RHEA-COMP:10132"/>
        <dbReference type="Rhea" id="RHEA-COMP:11367"/>
        <dbReference type="Rhea" id="RHEA-COMP:11368"/>
        <dbReference type="ChEBI" id="CHEBI:29950"/>
        <dbReference type="ChEBI" id="CHEBI:82612"/>
        <dbReference type="ChEBI" id="CHEBI:85445"/>
        <dbReference type="ChEBI" id="CHEBI:85448"/>
        <dbReference type="EC" id="2.1.1.63"/>
    </reaction>
</comment>
<evidence type="ECO:0000256" key="2">
    <source>
        <dbReference type="ARBA" id="ARBA00008711"/>
    </source>
</evidence>
<accession>A0A8J3L6A2</accession>
<dbReference type="CDD" id="cd06445">
    <property type="entry name" value="ATase"/>
    <property type="match status" value="1"/>
</dbReference>
<dbReference type="RefSeq" id="WP_166379634.1">
    <property type="nucleotide sequence ID" value="NZ_BAAATT010000005.1"/>
</dbReference>
<evidence type="ECO:0000313" key="13">
    <source>
        <dbReference type="Proteomes" id="UP000660339"/>
    </source>
</evidence>
<dbReference type="PROSITE" id="PS00374">
    <property type="entry name" value="MGMT"/>
    <property type="match status" value="1"/>
</dbReference>
<dbReference type="InterPro" id="IPR014048">
    <property type="entry name" value="MethylDNA_cys_MeTrfase_DNA-bd"/>
</dbReference>
<comment type="miscellaneous">
    <text evidence="9">This enzyme catalyzes only one turnover and therefore is not strictly catalytic. According to one definition, an enzyme is a biocatalyst that acts repeatedly and over many reaction cycles.</text>
</comment>
<evidence type="ECO:0000256" key="8">
    <source>
        <dbReference type="ARBA" id="ARBA00049348"/>
    </source>
</evidence>
<dbReference type="FunFam" id="1.10.10.10:FF:000214">
    <property type="entry name" value="Methylated-DNA--protein-cysteine methyltransferase"/>
    <property type="match status" value="1"/>
</dbReference>
<keyword evidence="6 9" id="KW-0227">DNA damage</keyword>
<evidence type="ECO:0000256" key="1">
    <source>
        <dbReference type="ARBA" id="ARBA00001286"/>
    </source>
</evidence>
<dbReference type="PANTHER" id="PTHR10815">
    <property type="entry name" value="METHYLATED-DNA--PROTEIN-CYSTEINE METHYLTRANSFERASE"/>
    <property type="match status" value="1"/>
</dbReference>
<name>A0A8J3L6A2_9ACTN</name>
<dbReference type="SUPFAM" id="SSF53155">
    <property type="entry name" value="Methylated DNA-protein cysteine methyltransferase domain"/>
    <property type="match status" value="1"/>
</dbReference>
<dbReference type="InterPro" id="IPR001497">
    <property type="entry name" value="MethylDNA_cys_MeTrfase_AS"/>
</dbReference>
<dbReference type="Gene3D" id="1.10.10.10">
    <property type="entry name" value="Winged helix-like DNA-binding domain superfamily/Winged helix DNA-binding domain"/>
    <property type="match status" value="1"/>
</dbReference>
<dbReference type="SUPFAM" id="SSF46767">
    <property type="entry name" value="Methylated DNA-protein cysteine methyltransferase, C-terminal domain"/>
    <property type="match status" value="1"/>
</dbReference>
<evidence type="ECO:0000256" key="4">
    <source>
        <dbReference type="ARBA" id="ARBA00022603"/>
    </source>
</evidence>
<organism evidence="12 13">
    <name type="scientific">Catellatospora methionotrophica</name>
    <dbReference type="NCBI Taxonomy" id="121620"/>
    <lineage>
        <taxon>Bacteria</taxon>
        <taxon>Bacillati</taxon>
        <taxon>Actinomycetota</taxon>
        <taxon>Actinomycetes</taxon>
        <taxon>Micromonosporales</taxon>
        <taxon>Micromonosporaceae</taxon>
        <taxon>Catellatospora</taxon>
    </lineage>
</organism>
<comment type="caution">
    <text evidence="12">The sequence shown here is derived from an EMBL/GenBank/DDBJ whole genome shotgun (WGS) entry which is preliminary data.</text>
</comment>
<comment type="catalytic activity">
    <reaction evidence="1 9">
        <text>a 4-O-methyl-thymidine in DNA + L-cysteinyl-[protein] = a thymidine in DNA + S-methyl-L-cysteinyl-[protein]</text>
        <dbReference type="Rhea" id="RHEA:53428"/>
        <dbReference type="Rhea" id="RHEA-COMP:10131"/>
        <dbReference type="Rhea" id="RHEA-COMP:10132"/>
        <dbReference type="Rhea" id="RHEA-COMP:13555"/>
        <dbReference type="Rhea" id="RHEA-COMP:13556"/>
        <dbReference type="ChEBI" id="CHEBI:29950"/>
        <dbReference type="ChEBI" id="CHEBI:82612"/>
        <dbReference type="ChEBI" id="CHEBI:137386"/>
        <dbReference type="ChEBI" id="CHEBI:137387"/>
        <dbReference type="EC" id="2.1.1.63"/>
    </reaction>
</comment>
<feature type="domain" description="Methylguanine DNA methyltransferase ribonuclease-like" evidence="11">
    <location>
        <begin position="5"/>
        <end position="77"/>
    </location>
</feature>
<comment type="similarity">
    <text evidence="2 9">Belongs to the MGMT family.</text>
</comment>
<dbReference type="NCBIfam" id="TIGR00589">
    <property type="entry name" value="ogt"/>
    <property type="match status" value="1"/>
</dbReference>
<dbReference type="EC" id="2.1.1.63" evidence="9"/>
<sequence>MTARHTRIATALGKLMLVADGDELIGLYFPGHWYPPKPEAIGPYVDAAGDPLFTRVAAELADYLAGRRTSFDVPVALRGDDFQQRVWALLREIPHGETTTYGALAARLGNPALAQRVGQAVGRNPVSVIVPCHRVVGSDGSLTGFAGGLQRKHFLLELEEPAEVKEGRLF</sequence>
<keyword evidence="13" id="KW-1185">Reference proteome</keyword>
<dbReference type="GO" id="GO:0005737">
    <property type="term" value="C:cytoplasm"/>
    <property type="evidence" value="ECO:0007669"/>
    <property type="project" value="UniProtKB-SubCell"/>
</dbReference>
<evidence type="ECO:0000256" key="3">
    <source>
        <dbReference type="ARBA" id="ARBA00022490"/>
    </source>
</evidence>
<dbReference type="InterPro" id="IPR036388">
    <property type="entry name" value="WH-like_DNA-bd_sf"/>
</dbReference>
<protein>
    <recommendedName>
        <fullName evidence="9">Methylated-DNA--protein-cysteine methyltransferase</fullName>
        <ecNumber evidence="9">2.1.1.63</ecNumber>
    </recommendedName>
    <alternativeName>
        <fullName evidence="9">6-O-methylguanine-DNA methyltransferase</fullName>
        <shortName evidence="9">MGMT</shortName>
    </alternativeName>
    <alternativeName>
        <fullName evidence="9">O-6-methylguanine-DNA-alkyltransferase</fullName>
    </alternativeName>
</protein>
<dbReference type="AlphaFoldDB" id="A0A8J3L6A2"/>
<comment type="subcellular location">
    <subcellularLocation>
        <location evidence="9">Cytoplasm</location>
    </subcellularLocation>
</comment>
<dbReference type="GO" id="GO:0032259">
    <property type="term" value="P:methylation"/>
    <property type="evidence" value="ECO:0007669"/>
    <property type="project" value="UniProtKB-KW"/>
</dbReference>
<keyword evidence="3 9" id="KW-0963">Cytoplasm</keyword>
<keyword evidence="7 9" id="KW-0234">DNA repair</keyword>
<keyword evidence="4 9" id="KW-0489">Methyltransferase</keyword>
<dbReference type="InterPro" id="IPR023546">
    <property type="entry name" value="MGMT"/>
</dbReference>
<dbReference type="InterPro" id="IPR036217">
    <property type="entry name" value="MethylDNA_cys_MeTrfase_DNAb"/>
</dbReference>
<evidence type="ECO:0000256" key="9">
    <source>
        <dbReference type="HAMAP-Rule" id="MF_00772"/>
    </source>
</evidence>
<dbReference type="Proteomes" id="UP000660339">
    <property type="component" value="Unassembled WGS sequence"/>
</dbReference>
<dbReference type="EMBL" id="BONJ01000020">
    <property type="protein sequence ID" value="GIG15233.1"/>
    <property type="molecule type" value="Genomic_DNA"/>
</dbReference>
<dbReference type="GO" id="GO:0003908">
    <property type="term" value="F:methylated-DNA-[protein]-cysteine S-methyltransferase activity"/>
    <property type="evidence" value="ECO:0007669"/>
    <property type="project" value="UniProtKB-UniRule"/>
</dbReference>
<feature type="domain" description="Methylated-DNA-[protein]-cysteine S-methyltransferase DNA binding" evidence="10">
    <location>
        <begin position="81"/>
        <end position="160"/>
    </location>
</feature>
<dbReference type="InterPro" id="IPR036631">
    <property type="entry name" value="MGMT_N_sf"/>
</dbReference>
<evidence type="ECO:0000313" key="12">
    <source>
        <dbReference type="EMBL" id="GIG15233.1"/>
    </source>
</evidence>
<comment type="function">
    <text evidence="9">Involved in the cellular defense against the biological effects of O6-methylguanine (O6-MeG) and O4-methylthymine (O4-MeT) in DNA. Repairs the methylated nucleobase in DNA by stoichiometrically transferring the methyl group to a cysteine residue in the enzyme. This is a suicide reaction: the enzyme is irreversibly inactivated.</text>
</comment>
<evidence type="ECO:0000259" key="10">
    <source>
        <dbReference type="Pfam" id="PF01035"/>
    </source>
</evidence>